<dbReference type="Pfam" id="PF01545">
    <property type="entry name" value="Cation_efflux"/>
    <property type="match status" value="1"/>
</dbReference>
<dbReference type="PANTHER" id="PTHR11562:SF17">
    <property type="entry name" value="RE54080P-RELATED"/>
    <property type="match status" value="1"/>
</dbReference>
<gene>
    <name evidence="12" type="ORF">FOB48_00735</name>
</gene>
<dbReference type="InterPro" id="IPR027469">
    <property type="entry name" value="Cation_efflux_TMD_sf"/>
</dbReference>
<feature type="domain" description="Cation efflux protein cytoplasmic" evidence="11">
    <location>
        <begin position="225"/>
        <end position="303"/>
    </location>
</feature>
<evidence type="ECO:0000256" key="3">
    <source>
        <dbReference type="ARBA" id="ARBA00022448"/>
    </source>
</evidence>
<feature type="transmembrane region" description="Helical" evidence="9">
    <location>
        <begin position="101"/>
        <end position="119"/>
    </location>
</feature>
<dbReference type="InterPro" id="IPR050681">
    <property type="entry name" value="CDF/SLC30A"/>
</dbReference>
<protein>
    <submittedName>
        <fullName evidence="12">Cation transporter</fullName>
    </submittedName>
</protein>
<keyword evidence="6" id="KW-0406">Ion transport</keyword>
<feature type="region of interest" description="Disordered" evidence="8">
    <location>
        <begin position="1"/>
        <end position="20"/>
    </location>
</feature>
<name>A0ABX6A288_9MICO</name>
<comment type="subcellular location">
    <subcellularLocation>
        <location evidence="1">Membrane</location>
        <topology evidence="1">Multi-pass membrane protein</topology>
    </subcellularLocation>
</comment>
<evidence type="ECO:0000256" key="5">
    <source>
        <dbReference type="ARBA" id="ARBA00022989"/>
    </source>
</evidence>
<reference evidence="12 13" key="1">
    <citation type="submission" date="2019-09" db="EMBL/GenBank/DDBJ databases">
        <title>FDA dAtabase for Regulatory Grade micrObial Sequences (FDA-ARGOS): Supporting development and validation of Infectious Disease Dx tests.</title>
        <authorList>
            <person name="Sciortino C."/>
            <person name="Tallon L."/>
            <person name="Sadzewicz L."/>
            <person name="Vavikolanu K."/>
            <person name="Mehta A."/>
            <person name="Aluvathingal J."/>
            <person name="Nadendla S."/>
            <person name="Nandy P."/>
            <person name="Geyer C."/>
            <person name="Yan Y."/>
            <person name="Sichtig H."/>
        </authorList>
    </citation>
    <scope>NUCLEOTIDE SEQUENCE [LARGE SCALE GENOMIC DNA]</scope>
    <source>
        <strain evidence="12 13">FDAARGOS_640</strain>
    </source>
</reference>
<proteinExistence type="inferred from homology"/>
<evidence type="ECO:0000313" key="13">
    <source>
        <dbReference type="Proteomes" id="UP000323865"/>
    </source>
</evidence>
<evidence type="ECO:0000256" key="6">
    <source>
        <dbReference type="ARBA" id="ARBA00023065"/>
    </source>
</evidence>
<feature type="transmembrane region" description="Helical" evidence="9">
    <location>
        <begin position="172"/>
        <end position="190"/>
    </location>
</feature>
<dbReference type="RefSeq" id="WP_150332400.1">
    <property type="nucleotide sequence ID" value="NZ_CP044108.1"/>
</dbReference>
<evidence type="ECO:0000256" key="1">
    <source>
        <dbReference type="ARBA" id="ARBA00004141"/>
    </source>
</evidence>
<feature type="transmembrane region" description="Helical" evidence="9">
    <location>
        <begin position="131"/>
        <end position="152"/>
    </location>
</feature>
<keyword evidence="5 9" id="KW-1133">Transmembrane helix</keyword>
<accession>A0ABX6A288</accession>
<dbReference type="InterPro" id="IPR036837">
    <property type="entry name" value="Cation_efflux_CTD_sf"/>
</dbReference>
<evidence type="ECO:0000256" key="8">
    <source>
        <dbReference type="SAM" id="MobiDB-lite"/>
    </source>
</evidence>
<dbReference type="PANTHER" id="PTHR11562">
    <property type="entry name" value="CATION EFFLUX PROTEIN/ ZINC TRANSPORTER"/>
    <property type="match status" value="1"/>
</dbReference>
<evidence type="ECO:0000256" key="9">
    <source>
        <dbReference type="SAM" id="Phobius"/>
    </source>
</evidence>
<dbReference type="Pfam" id="PF16916">
    <property type="entry name" value="ZT_dimer"/>
    <property type="match status" value="1"/>
</dbReference>
<evidence type="ECO:0000259" key="11">
    <source>
        <dbReference type="Pfam" id="PF16916"/>
    </source>
</evidence>
<evidence type="ECO:0000259" key="10">
    <source>
        <dbReference type="Pfam" id="PF01545"/>
    </source>
</evidence>
<dbReference type="SUPFAM" id="SSF161111">
    <property type="entry name" value="Cation efflux protein transmembrane domain-like"/>
    <property type="match status" value="1"/>
</dbReference>
<dbReference type="EMBL" id="CP044108">
    <property type="protein sequence ID" value="QEU10979.1"/>
    <property type="molecule type" value="Genomic_DNA"/>
</dbReference>
<evidence type="ECO:0000313" key="12">
    <source>
        <dbReference type="EMBL" id="QEU10979.1"/>
    </source>
</evidence>
<feature type="transmembrane region" description="Helical" evidence="9">
    <location>
        <begin position="196"/>
        <end position="213"/>
    </location>
</feature>
<keyword evidence="3" id="KW-0813">Transport</keyword>
<dbReference type="InterPro" id="IPR058533">
    <property type="entry name" value="Cation_efflux_TM"/>
</dbReference>
<keyword evidence="4 9" id="KW-0812">Transmembrane</keyword>
<evidence type="ECO:0000256" key="7">
    <source>
        <dbReference type="ARBA" id="ARBA00023136"/>
    </source>
</evidence>
<keyword evidence="13" id="KW-1185">Reference proteome</keyword>
<comment type="similarity">
    <text evidence="2">Belongs to the cation diffusion facilitator (CDF) transporter (TC 2.A.4) family. SLC30A subfamily.</text>
</comment>
<feature type="compositionally biased region" description="Basic residues" evidence="8">
    <location>
        <begin position="1"/>
        <end position="14"/>
    </location>
</feature>
<organism evidence="12 13">
    <name type="scientific">Dermabacter vaginalis</name>
    <dbReference type="NCBI Taxonomy" id="1630135"/>
    <lineage>
        <taxon>Bacteria</taxon>
        <taxon>Bacillati</taxon>
        <taxon>Actinomycetota</taxon>
        <taxon>Actinomycetes</taxon>
        <taxon>Micrococcales</taxon>
        <taxon>Dermabacteraceae</taxon>
        <taxon>Dermabacter</taxon>
    </lineage>
</organism>
<dbReference type="Proteomes" id="UP000323865">
    <property type="component" value="Chromosome"/>
</dbReference>
<dbReference type="SUPFAM" id="SSF160240">
    <property type="entry name" value="Cation efflux protein cytoplasmic domain-like"/>
    <property type="match status" value="1"/>
</dbReference>
<dbReference type="InterPro" id="IPR027470">
    <property type="entry name" value="Cation_efflux_CTD"/>
</dbReference>
<feature type="transmembrane region" description="Helical" evidence="9">
    <location>
        <begin position="30"/>
        <end position="57"/>
    </location>
</feature>
<keyword evidence="7 9" id="KW-0472">Membrane</keyword>
<feature type="transmembrane region" description="Helical" evidence="9">
    <location>
        <begin position="63"/>
        <end position="81"/>
    </location>
</feature>
<evidence type="ECO:0000256" key="2">
    <source>
        <dbReference type="ARBA" id="ARBA00008873"/>
    </source>
</evidence>
<evidence type="ECO:0000256" key="4">
    <source>
        <dbReference type="ARBA" id="ARBA00022692"/>
    </source>
</evidence>
<feature type="domain" description="Cation efflux protein transmembrane" evidence="10">
    <location>
        <begin position="30"/>
        <end position="221"/>
    </location>
</feature>
<dbReference type="NCBIfam" id="TIGR01297">
    <property type="entry name" value="CDF"/>
    <property type="match status" value="1"/>
</dbReference>
<sequence>MTKPSVSHRRKHSHEAHDHSISADADRTTLWVALIVLSVFMVAEVIVSLLTGSLALLSDAGHMLSDVGAIGLALWTIRLAARPAQGAWTWGLKRVETISAAVNGITLLIVAGVIAVEAVRRLFEPPEVDGGPVLIVALVGVVVNIVVAWLVARANRSSLNIEGAYQHILTDLYGFLGTIVAALIIMVTGWTLADVIASLLVCALMVHAAWNLLRAVGRILLEAAPEGIDLEEVTTHFLELPHVQRVHDLHVWSVASDLPALSAHIVVDDECFTDGHIPELLGQVQHCVAGHFDVEHSTFQFEPPHHGSKELSVHP</sequence>
<dbReference type="InterPro" id="IPR002524">
    <property type="entry name" value="Cation_efflux"/>
</dbReference>
<dbReference type="Gene3D" id="1.20.1510.10">
    <property type="entry name" value="Cation efflux protein transmembrane domain"/>
    <property type="match status" value="1"/>
</dbReference>